<dbReference type="Proteomes" id="UP000028483">
    <property type="component" value="Unassembled WGS sequence"/>
</dbReference>
<dbReference type="HOGENOM" id="CLU_2703987_0_0_6"/>
<dbReference type="EMBL" id="CBSX010000006">
    <property type="protein sequence ID" value="CDH04095.1"/>
    <property type="molecule type" value="Genomic_DNA"/>
</dbReference>
<sequence>MMSTPFYAVKAMSPTTGKWRVWFDDGDSDLVVAWAVVEIQNHKEDPCELILPCVVCKGSIEPTDLGIDLRQEF</sequence>
<dbReference type="AlphaFoldDB" id="A0A077NZ91"/>
<reference evidence="1" key="1">
    <citation type="submission" date="2013-07" db="EMBL/GenBank/DDBJ databases">
        <title>Sub-species coevolution in mutualistic symbiosis.</title>
        <authorList>
            <person name="Murfin K."/>
            <person name="Klassen J."/>
            <person name="Lee M."/>
            <person name="Forst S."/>
            <person name="Stock P."/>
            <person name="Goodrich-Blair H."/>
        </authorList>
    </citation>
    <scope>NUCLEOTIDE SEQUENCE [LARGE SCALE GENOMIC DNA]</scope>
    <source>
        <strain evidence="1">Oregonense</strain>
    </source>
</reference>
<evidence type="ECO:0000313" key="1">
    <source>
        <dbReference type="EMBL" id="CDH04095.1"/>
    </source>
</evidence>
<evidence type="ECO:0000313" key="2">
    <source>
        <dbReference type="Proteomes" id="UP000028483"/>
    </source>
</evidence>
<name>A0A077NZ91_XENBV</name>
<accession>A0A077NZ91</accession>
<proteinExistence type="predicted"/>
<protein>
    <submittedName>
        <fullName evidence="1">Uncharacterized protein</fullName>
    </submittedName>
</protein>
<gene>
    <name evidence="1" type="ORF">XBO1_1030002</name>
</gene>
<organism evidence="1 2">
    <name type="scientific">Xenorhabdus bovienii str. oregonense</name>
    <dbReference type="NCBI Taxonomy" id="1398202"/>
    <lineage>
        <taxon>Bacteria</taxon>
        <taxon>Pseudomonadati</taxon>
        <taxon>Pseudomonadota</taxon>
        <taxon>Gammaproteobacteria</taxon>
        <taxon>Enterobacterales</taxon>
        <taxon>Morganellaceae</taxon>
        <taxon>Xenorhabdus</taxon>
    </lineage>
</organism>
<comment type="caution">
    <text evidence="1">The sequence shown here is derived from an EMBL/GenBank/DDBJ whole genome shotgun (WGS) entry which is preliminary data.</text>
</comment>